<protein>
    <recommendedName>
        <fullName evidence="4">Glycosyltransferase RgtA/B/C/D-like domain-containing protein</fullName>
    </recommendedName>
</protein>
<feature type="transmembrane region" description="Helical" evidence="1">
    <location>
        <begin position="349"/>
        <end position="368"/>
    </location>
</feature>
<evidence type="ECO:0008006" key="4">
    <source>
        <dbReference type="Google" id="ProtNLM"/>
    </source>
</evidence>
<accession>A0ABS2ALL7</accession>
<keyword evidence="1" id="KW-1133">Transmembrane helix</keyword>
<feature type="transmembrane region" description="Helical" evidence="1">
    <location>
        <begin position="176"/>
        <end position="197"/>
    </location>
</feature>
<keyword evidence="1" id="KW-0812">Transmembrane</keyword>
<feature type="transmembrane region" description="Helical" evidence="1">
    <location>
        <begin position="294"/>
        <end position="314"/>
    </location>
</feature>
<name>A0ABS2ALL7_9ACTN</name>
<feature type="transmembrane region" description="Helical" evidence="1">
    <location>
        <begin position="104"/>
        <end position="124"/>
    </location>
</feature>
<keyword evidence="3" id="KW-1185">Reference proteome</keyword>
<evidence type="ECO:0000313" key="3">
    <source>
        <dbReference type="Proteomes" id="UP000632138"/>
    </source>
</evidence>
<proteinExistence type="predicted"/>
<dbReference type="EMBL" id="JAENHP010000015">
    <property type="protein sequence ID" value="MBM2620686.1"/>
    <property type="molecule type" value="Genomic_DNA"/>
</dbReference>
<feature type="transmembrane region" description="Helical" evidence="1">
    <location>
        <begin position="136"/>
        <end position="164"/>
    </location>
</feature>
<dbReference type="Proteomes" id="UP000632138">
    <property type="component" value="Unassembled WGS sequence"/>
</dbReference>
<comment type="caution">
    <text evidence="2">The sequence shown here is derived from an EMBL/GenBank/DDBJ whole genome shotgun (WGS) entry which is preliminary data.</text>
</comment>
<feature type="transmembrane region" description="Helical" evidence="1">
    <location>
        <begin position="326"/>
        <end position="343"/>
    </location>
</feature>
<feature type="transmembrane region" description="Helical" evidence="1">
    <location>
        <begin position="23"/>
        <end position="43"/>
    </location>
</feature>
<dbReference type="RefSeq" id="WP_203380662.1">
    <property type="nucleotide sequence ID" value="NZ_JAENHP010000015.1"/>
</dbReference>
<evidence type="ECO:0000256" key="1">
    <source>
        <dbReference type="SAM" id="Phobius"/>
    </source>
</evidence>
<reference evidence="2 3" key="1">
    <citation type="submission" date="2021-01" db="EMBL/GenBank/DDBJ databases">
        <title>Actinoplanes sp. nov. LDG1-06 isolated from lichen.</title>
        <authorList>
            <person name="Saeng-In P."/>
            <person name="Phongsopitanun W."/>
            <person name="Kanchanasin P."/>
            <person name="Yuki M."/>
            <person name="Kudo T."/>
            <person name="Ohkuma M."/>
            <person name="Tanasupawat S."/>
        </authorList>
    </citation>
    <scope>NUCLEOTIDE SEQUENCE [LARGE SCALE GENOMIC DNA]</scope>
    <source>
        <strain evidence="2 3">LDG1-06</strain>
    </source>
</reference>
<keyword evidence="1" id="KW-0472">Membrane</keyword>
<feature type="transmembrane region" description="Helical" evidence="1">
    <location>
        <begin position="217"/>
        <end position="237"/>
    </location>
</feature>
<evidence type="ECO:0000313" key="2">
    <source>
        <dbReference type="EMBL" id="MBM2620686.1"/>
    </source>
</evidence>
<sequence length="494" mass="52789">MTLAGAIATSMVPARHRSRAAQWLPYLPAAVVLAVQAVLTLRLDNIANVDEALYINAGHAYIAEWSGGPKAPDYGGFFSGFPLAYPVFGAVIDHFGGLEAARVASLLLTFVAVACCGSIAAWLAGPDRATVARPVAMAFAALAGPTLFVGNLATFDAPCAVAVIGSAALAMTRRSYATAVLAGVIAGAGAVVKYTGAPFILVTAGLALLCEPTVRRGIARALVVLTTAVASVLAVYLPNASWINGGIAFTTTNREAHNYRDLTFLLGEYLLGMGLLTALALAGLILLVRRTRTVRHALIGCAMIGAGLAVSVSQGRLHEYTSFNKHLIFTALFLAPLAAQAAVLPRVRLVRPAVIVLSLYLLTVGALYRSDFMYHEWPDFSPVVERIHQIDQPGIYMGIGGHAMAYYSKDYPEMEWVEPFTLYGSGPGQMREEVAEARYAGIVLTTGATGSDALDRNTALMLDLLGKSPDYELAGRWPKHRYDTNEFYLYMRRS</sequence>
<gene>
    <name evidence="2" type="ORF">JIG36_34815</name>
</gene>
<feature type="transmembrane region" description="Helical" evidence="1">
    <location>
        <begin position="74"/>
        <end position="92"/>
    </location>
</feature>
<organism evidence="2 3">
    <name type="scientific">Paractinoplanes ovalisporus</name>
    <dbReference type="NCBI Taxonomy" id="2810368"/>
    <lineage>
        <taxon>Bacteria</taxon>
        <taxon>Bacillati</taxon>
        <taxon>Actinomycetota</taxon>
        <taxon>Actinomycetes</taxon>
        <taxon>Micromonosporales</taxon>
        <taxon>Micromonosporaceae</taxon>
        <taxon>Paractinoplanes</taxon>
    </lineage>
</organism>
<feature type="transmembrane region" description="Helical" evidence="1">
    <location>
        <begin position="269"/>
        <end position="288"/>
    </location>
</feature>